<comment type="subunit">
    <text evidence="3">Forms a membrane-associated complex with FtsE.</text>
</comment>
<keyword evidence="11 12" id="KW-0131">Cell cycle</keyword>
<evidence type="ECO:0000256" key="2">
    <source>
        <dbReference type="ARBA" id="ARBA00007379"/>
    </source>
</evidence>
<reference evidence="16 17" key="1">
    <citation type="submission" date="2023-08" db="EMBL/GenBank/DDBJ databases">
        <authorList>
            <person name="Joshi A."/>
            <person name="Thite S."/>
        </authorList>
    </citation>
    <scope>NUCLEOTIDE SEQUENCE [LARGE SCALE GENOMIC DNA]</scope>
    <source>
        <strain evidence="16 17">1E1</strain>
    </source>
</reference>
<dbReference type="PIRSF" id="PIRSF003097">
    <property type="entry name" value="FtsX"/>
    <property type="match status" value="1"/>
</dbReference>
<comment type="subcellular location">
    <subcellularLocation>
        <location evidence="1">Cell inner membrane</location>
        <topology evidence="1">Multi-pass membrane protein</topology>
    </subcellularLocation>
</comment>
<evidence type="ECO:0000256" key="10">
    <source>
        <dbReference type="ARBA" id="ARBA00023136"/>
    </source>
</evidence>
<proteinExistence type="inferred from homology"/>
<dbReference type="RefSeq" id="WP_305943800.1">
    <property type="nucleotide sequence ID" value="NZ_JAUZVY010000001.1"/>
</dbReference>
<protein>
    <recommendedName>
        <fullName evidence="4 12">Cell division protein FtsX</fullName>
    </recommendedName>
</protein>
<sequence>MSILFSGRAAGASSKKIPALQRWLMFWVQHLRQCIGSLGELWRTPLASLMTIAVLGVSLTLPTTLHLLVKNVQSISGSFTQSAEISFFLTEEASQTQIQTLVTMLSADPEVAQVQFISKADAMAEFQQVSGFGQALQLLDENPLPNVILVLPRHTQPQAAEQLRRRIEQERIVDFGKLDIAWLERLDAILLLMRQAVLAIALLLLTAVLLIIGNTIRLSIINKKEEIEVMKLVGATDAFIQRPFLYTGVWFGVFGGLLAFLVVELMVWWLEGAIGQITELYHSSFTLMTMSFAEFLTLLLVSVLLGLAGSYISVSRHIQAIEPSGP</sequence>
<dbReference type="Pfam" id="PF18075">
    <property type="entry name" value="FtsX_ECD"/>
    <property type="match status" value="1"/>
</dbReference>
<evidence type="ECO:0000256" key="12">
    <source>
        <dbReference type="PIRNR" id="PIRNR003097"/>
    </source>
</evidence>
<keyword evidence="17" id="KW-1185">Reference proteome</keyword>
<dbReference type="Gene3D" id="3.30.70.3040">
    <property type="match status" value="1"/>
</dbReference>
<accession>A0ABT9GL89</accession>
<dbReference type="EMBL" id="JAUZVY010000001">
    <property type="protein sequence ID" value="MDP4527575.1"/>
    <property type="molecule type" value="Genomic_DNA"/>
</dbReference>
<feature type="transmembrane region" description="Helical" evidence="13">
    <location>
        <begin position="196"/>
        <end position="216"/>
    </location>
</feature>
<evidence type="ECO:0000256" key="5">
    <source>
        <dbReference type="ARBA" id="ARBA00022475"/>
    </source>
</evidence>
<dbReference type="PANTHER" id="PTHR47755">
    <property type="entry name" value="CELL DIVISION PROTEIN FTSX"/>
    <property type="match status" value="1"/>
</dbReference>
<gene>
    <name evidence="16" type="primary">ftsX</name>
    <name evidence="16" type="ORF">Q3O59_00850</name>
</gene>
<dbReference type="InterPro" id="IPR040690">
    <property type="entry name" value="FtsX_ECD"/>
</dbReference>
<evidence type="ECO:0000256" key="13">
    <source>
        <dbReference type="SAM" id="Phobius"/>
    </source>
</evidence>
<evidence type="ECO:0000256" key="3">
    <source>
        <dbReference type="ARBA" id="ARBA00011160"/>
    </source>
</evidence>
<dbReference type="InterPro" id="IPR047590">
    <property type="entry name" value="FtsX_proteobact-type"/>
</dbReference>
<feature type="domain" description="FtsX extracellular" evidence="15">
    <location>
        <begin position="84"/>
        <end position="173"/>
    </location>
</feature>
<keyword evidence="8 13" id="KW-0812">Transmembrane</keyword>
<evidence type="ECO:0000256" key="11">
    <source>
        <dbReference type="ARBA" id="ARBA00023306"/>
    </source>
</evidence>
<feature type="domain" description="ABC3 transporter permease C-terminal" evidence="14">
    <location>
        <begin position="199"/>
        <end position="316"/>
    </location>
</feature>
<dbReference type="Pfam" id="PF02687">
    <property type="entry name" value="FtsX"/>
    <property type="match status" value="1"/>
</dbReference>
<evidence type="ECO:0000256" key="1">
    <source>
        <dbReference type="ARBA" id="ARBA00004429"/>
    </source>
</evidence>
<comment type="function">
    <text evidence="12">Part of the ABC transporter FtsEX involved in cellular division.</text>
</comment>
<keyword evidence="6 12" id="KW-0997">Cell inner membrane</keyword>
<evidence type="ECO:0000256" key="4">
    <source>
        <dbReference type="ARBA" id="ARBA00021907"/>
    </source>
</evidence>
<evidence type="ECO:0000259" key="14">
    <source>
        <dbReference type="Pfam" id="PF02687"/>
    </source>
</evidence>
<evidence type="ECO:0000313" key="17">
    <source>
        <dbReference type="Proteomes" id="UP001236258"/>
    </source>
</evidence>
<dbReference type="NCBIfam" id="TIGR00439">
    <property type="entry name" value="FtsX_Gneg"/>
    <property type="match status" value="1"/>
</dbReference>
<feature type="transmembrane region" description="Helical" evidence="13">
    <location>
        <begin position="249"/>
        <end position="270"/>
    </location>
</feature>
<keyword evidence="10 12" id="KW-0472">Membrane</keyword>
<evidence type="ECO:0000259" key="15">
    <source>
        <dbReference type="Pfam" id="PF18075"/>
    </source>
</evidence>
<feature type="transmembrane region" description="Helical" evidence="13">
    <location>
        <begin position="291"/>
        <end position="314"/>
    </location>
</feature>
<dbReference type="PANTHER" id="PTHR47755:SF1">
    <property type="entry name" value="CELL DIVISION PROTEIN FTSX"/>
    <property type="match status" value="1"/>
</dbReference>
<dbReference type="InterPro" id="IPR003838">
    <property type="entry name" value="ABC3_permease_C"/>
</dbReference>
<name>A0ABT9GL89_9GAMM</name>
<organism evidence="16 17">
    <name type="scientific">Alkalimonas delamerensis</name>
    <dbReference type="NCBI Taxonomy" id="265981"/>
    <lineage>
        <taxon>Bacteria</taxon>
        <taxon>Pseudomonadati</taxon>
        <taxon>Pseudomonadota</taxon>
        <taxon>Gammaproteobacteria</taxon>
        <taxon>Alkalimonas</taxon>
    </lineage>
</organism>
<evidence type="ECO:0000313" key="16">
    <source>
        <dbReference type="EMBL" id="MDP4527575.1"/>
    </source>
</evidence>
<keyword evidence="5 12" id="KW-1003">Cell membrane</keyword>
<evidence type="ECO:0000256" key="6">
    <source>
        <dbReference type="ARBA" id="ARBA00022519"/>
    </source>
</evidence>
<dbReference type="InterPro" id="IPR004513">
    <property type="entry name" value="FtsX"/>
</dbReference>
<evidence type="ECO:0000256" key="7">
    <source>
        <dbReference type="ARBA" id="ARBA00022618"/>
    </source>
</evidence>
<comment type="similarity">
    <text evidence="2 12">Belongs to the ABC-4 integral membrane protein family. FtsX subfamily.</text>
</comment>
<comment type="caution">
    <text evidence="16">The sequence shown here is derived from an EMBL/GenBank/DDBJ whole genome shotgun (WGS) entry which is preliminary data.</text>
</comment>
<evidence type="ECO:0000256" key="9">
    <source>
        <dbReference type="ARBA" id="ARBA00022989"/>
    </source>
</evidence>
<dbReference type="Proteomes" id="UP001236258">
    <property type="component" value="Unassembled WGS sequence"/>
</dbReference>
<keyword evidence="7 12" id="KW-0132">Cell division</keyword>
<keyword evidence="9 13" id="KW-1133">Transmembrane helix</keyword>
<evidence type="ECO:0000256" key="8">
    <source>
        <dbReference type="ARBA" id="ARBA00022692"/>
    </source>
</evidence>